<dbReference type="EMBL" id="JTDN01000003">
    <property type="protein sequence ID" value="KHL24262.1"/>
    <property type="molecule type" value="Genomic_DNA"/>
</dbReference>
<evidence type="ECO:0000256" key="5">
    <source>
        <dbReference type="ARBA" id="ARBA00023157"/>
    </source>
</evidence>
<dbReference type="AlphaFoldDB" id="A0A0B2BWD1"/>
<dbReference type="InterPro" id="IPR018950">
    <property type="entry name" value="DiS-bond_isomerase_DsbC/G_N"/>
</dbReference>
<dbReference type="OrthoDB" id="12976at2"/>
<dbReference type="RefSeq" id="WP_039097840.1">
    <property type="nucleotide sequence ID" value="NZ_JTDN01000003.1"/>
</dbReference>
<comment type="caution">
    <text evidence="10">The sequence shown here is derived from an EMBL/GenBank/DDBJ whole genome shotgun (WGS) entry which is preliminary data.</text>
</comment>
<dbReference type="Pfam" id="PF10411">
    <property type="entry name" value="DsbC_N"/>
    <property type="match status" value="1"/>
</dbReference>
<comment type="similarity">
    <text evidence="2 7">Belongs to the thioredoxin family. DsbC subfamily.</text>
</comment>
<accession>A0A0B2BWD1</accession>
<keyword evidence="3 7" id="KW-0732">Signal</keyword>
<name>A0A0B2BWD1_9SPHN</name>
<dbReference type="PANTHER" id="PTHR35272">
    <property type="entry name" value="THIOL:DISULFIDE INTERCHANGE PROTEIN DSBC-RELATED"/>
    <property type="match status" value="1"/>
</dbReference>
<evidence type="ECO:0000256" key="3">
    <source>
        <dbReference type="ARBA" id="ARBA00022729"/>
    </source>
</evidence>
<proteinExistence type="inferred from homology"/>
<gene>
    <name evidence="10" type="ORF">PK98_14920</name>
</gene>
<evidence type="ECO:0000259" key="8">
    <source>
        <dbReference type="Pfam" id="PF10411"/>
    </source>
</evidence>
<evidence type="ECO:0000256" key="7">
    <source>
        <dbReference type="RuleBase" id="RU364038"/>
    </source>
</evidence>
<dbReference type="InterPro" id="IPR009094">
    <property type="entry name" value="DiS-bond_isomerase_DsbC/G_N_sf"/>
</dbReference>
<comment type="subcellular location">
    <subcellularLocation>
        <location evidence="1 7">Periplasm</location>
    </subcellularLocation>
</comment>
<dbReference type="InterPro" id="IPR051470">
    <property type="entry name" value="Thiol:disulfide_interchange"/>
</dbReference>
<dbReference type="Gene3D" id="3.40.30.10">
    <property type="entry name" value="Glutaredoxin"/>
    <property type="match status" value="1"/>
</dbReference>
<dbReference type="GO" id="GO:0042597">
    <property type="term" value="C:periplasmic space"/>
    <property type="evidence" value="ECO:0007669"/>
    <property type="project" value="UniProtKB-SubCell"/>
</dbReference>
<evidence type="ECO:0000256" key="6">
    <source>
        <dbReference type="ARBA" id="ARBA00023284"/>
    </source>
</evidence>
<dbReference type="InterPro" id="IPR033954">
    <property type="entry name" value="DiS-bond_Isoase_DsbC/G"/>
</dbReference>
<keyword evidence="11" id="KW-1185">Reference proteome</keyword>
<reference evidence="10 11" key="1">
    <citation type="submission" date="2014-11" db="EMBL/GenBank/DDBJ databases">
        <title>Draft genome sequence of Kirrobacter mercurialis.</title>
        <authorList>
            <person name="Coil D.A."/>
            <person name="Eisen J.A."/>
        </authorList>
    </citation>
    <scope>NUCLEOTIDE SEQUENCE [LARGE SCALE GENOMIC DNA]</scope>
    <source>
        <strain evidence="10 11">Coronado</strain>
    </source>
</reference>
<dbReference type="CDD" id="cd03020">
    <property type="entry name" value="DsbA_DsbC_DsbG"/>
    <property type="match status" value="1"/>
</dbReference>
<dbReference type="PANTHER" id="PTHR35272:SF3">
    <property type="entry name" value="THIOL:DISULFIDE INTERCHANGE PROTEIN DSBC"/>
    <property type="match status" value="1"/>
</dbReference>
<dbReference type="Proteomes" id="UP000030988">
    <property type="component" value="Unassembled WGS sequence"/>
</dbReference>
<organism evidence="10 11">
    <name type="scientific">Croceibacterium mercuriale</name>
    <dbReference type="NCBI Taxonomy" id="1572751"/>
    <lineage>
        <taxon>Bacteria</taxon>
        <taxon>Pseudomonadati</taxon>
        <taxon>Pseudomonadota</taxon>
        <taxon>Alphaproteobacteria</taxon>
        <taxon>Sphingomonadales</taxon>
        <taxon>Erythrobacteraceae</taxon>
        <taxon>Croceibacterium</taxon>
    </lineage>
</organism>
<evidence type="ECO:0000256" key="2">
    <source>
        <dbReference type="ARBA" id="ARBA00009813"/>
    </source>
</evidence>
<dbReference type="Pfam" id="PF13098">
    <property type="entry name" value="Thioredoxin_2"/>
    <property type="match status" value="1"/>
</dbReference>
<keyword evidence="4 7" id="KW-0574">Periplasm</keyword>
<sequence length="285" mass="29532">MLKRFKHGNKLLPLLAIAGSGLVAGFGVQAVAQSVMGGSTVQAALAERLPKTPLTAVDCDKINGICEIQAGQNLFYTDASGRYLIIGRVYDMETRQDLTAARLLDINPDMLVGAAASGGASAGGAGEAETEAAPIAAAGQQNAAKVDPSALAALPASGAISWGRAGPAVTVFSDMRCGYCQRLHDVLADMNVRVSERPISILGTRAISDAVICSSNRRRALDQAYAGEPVSGTGECDTAGLDANEAFARQHGFTGTPVIVRADGAVIQGYRPREFLEAWLKGDAS</sequence>
<feature type="domain" description="Disulphide bond isomerase DsbC/G N-terminal" evidence="8">
    <location>
        <begin position="39"/>
        <end position="100"/>
    </location>
</feature>
<evidence type="ECO:0000313" key="10">
    <source>
        <dbReference type="EMBL" id="KHL24262.1"/>
    </source>
</evidence>
<dbReference type="InterPro" id="IPR036249">
    <property type="entry name" value="Thioredoxin-like_sf"/>
</dbReference>
<dbReference type="STRING" id="1572751.PK98_14920"/>
<comment type="function">
    <text evidence="7">Required for disulfide bond formation in some periplasmic proteins. Acts by transferring its disulfide bond to other proteins and is reduced in the process.</text>
</comment>
<dbReference type="SUPFAM" id="SSF54423">
    <property type="entry name" value="DsbC/DsbG N-terminal domain-like"/>
    <property type="match status" value="1"/>
</dbReference>
<dbReference type="InterPro" id="IPR012336">
    <property type="entry name" value="Thioredoxin-like_fold"/>
</dbReference>
<keyword evidence="5" id="KW-1015">Disulfide bond</keyword>
<protein>
    <recommendedName>
        <fullName evidence="7">Thiol:disulfide interchange protein</fullName>
    </recommendedName>
</protein>
<keyword evidence="6 7" id="KW-0676">Redox-active center</keyword>
<feature type="domain" description="Thioredoxin-like fold" evidence="9">
    <location>
        <begin position="167"/>
        <end position="280"/>
    </location>
</feature>
<dbReference type="SUPFAM" id="SSF52833">
    <property type="entry name" value="Thioredoxin-like"/>
    <property type="match status" value="1"/>
</dbReference>
<evidence type="ECO:0000259" key="9">
    <source>
        <dbReference type="Pfam" id="PF13098"/>
    </source>
</evidence>
<evidence type="ECO:0000313" key="11">
    <source>
        <dbReference type="Proteomes" id="UP000030988"/>
    </source>
</evidence>
<evidence type="ECO:0000256" key="1">
    <source>
        <dbReference type="ARBA" id="ARBA00004418"/>
    </source>
</evidence>
<dbReference type="Gene3D" id="3.10.450.70">
    <property type="entry name" value="Disulphide bond isomerase, DsbC/G, N-terminal"/>
    <property type="match status" value="1"/>
</dbReference>
<evidence type="ECO:0000256" key="4">
    <source>
        <dbReference type="ARBA" id="ARBA00022764"/>
    </source>
</evidence>